<organism evidence="5 6">
    <name type="scientific">Leptospira jelokensis</name>
    <dbReference type="NCBI Taxonomy" id="2484931"/>
    <lineage>
        <taxon>Bacteria</taxon>
        <taxon>Pseudomonadati</taxon>
        <taxon>Spirochaetota</taxon>
        <taxon>Spirochaetia</taxon>
        <taxon>Leptospirales</taxon>
        <taxon>Leptospiraceae</taxon>
        <taxon>Leptospira</taxon>
    </lineage>
</organism>
<dbReference type="Gene3D" id="3.90.180.10">
    <property type="entry name" value="Medium-chain alcohol dehydrogenases, catalytic domain"/>
    <property type="match status" value="1"/>
</dbReference>
<dbReference type="PANTHER" id="PTHR42813:SF7">
    <property type="entry name" value="ALCOHOL DEHYDROGENASE (ZN-DEPENDENT)-RELATED"/>
    <property type="match status" value="1"/>
</dbReference>
<keyword evidence="6" id="KW-1185">Reference proteome</keyword>
<dbReference type="SUPFAM" id="SSF50129">
    <property type="entry name" value="GroES-like"/>
    <property type="match status" value="1"/>
</dbReference>
<reference evidence="5" key="1">
    <citation type="journal article" date="2019" name="PLoS Negl. Trop. Dis.">
        <title>Revisiting the worldwide diversity of Leptospira species in the environment.</title>
        <authorList>
            <person name="Vincent A.T."/>
            <person name="Schiettekatte O."/>
            <person name="Bourhy P."/>
            <person name="Veyrier F.J."/>
            <person name="Picardeau M."/>
        </authorList>
    </citation>
    <scope>NUCLEOTIDE SEQUENCE [LARGE SCALE GENOMIC DNA]</scope>
    <source>
        <strain evidence="5">201702451</strain>
    </source>
</reference>
<evidence type="ECO:0000259" key="4">
    <source>
        <dbReference type="Pfam" id="PF08240"/>
    </source>
</evidence>
<dbReference type="RefSeq" id="WP_135645254.1">
    <property type="nucleotide sequence ID" value="NZ_RQGH01000039.1"/>
</dbReference>
<evidence type="ECO:0000256" key="3">
    <source>
        <dbReference type="ARBA" id="ARBA00022833"/>
    </source>
</evidence>
<dbReference type="InterPro" id="IPR011032">
    <property type="entry name" value="GroES-like_sf"/>
</dbReference>
<gene>
    <name evidence="5" type="ORF">EHQ62_17585</name>
</gene>
<dbReference type="Gene3D" id="3.40.50.720">
    <property type="entry name" value="NAD(P)-binding Rossmann-like Domain"/>
    <property type="match status" value="1"/>
</dbReference>
<dbReference type="Proteomes" id="UP000297567">
    <property type="component" value="Unassembled WGS sequence"/>
</dbReference>
<dbReference type="EMBL" id="RQGH01000039">
    <property type="protein sequence ID" value="TGL57766.1"/>
    <property type="molecule type" value="Genomic_DNA"/>
</dbReference>
<evidence type="ECO:0000313" key="6">
    <source>
        <dbReference type="Proteomes" id="UP000297567"/>
    </source>
</evidence>
<name>A0A4Z0ZPA1_9LEPT</name>
<sequence length="344" mass="37941">MQRLVFRKKGILEWEEIDTPTISGGNQALVEPIAIARCDLDLPIVRGETLFRAPFPVGHEFVGRIKKVSEDLEEKFKIGTMVAIPFQISCGTCPTCLSLHTNSCETVPYTSAYGMPPGAQTFGGAISELLLVPYAEQMLFELDSNINPIGIASFSDNIAEVWKLAGRFLTKKKDPKTIVVGGNAGSIGLYTALYLHQTKKAEVMYVDTNRERIDLASSLGIPVTHFTTFPKPNERYDLVCDASATKEGWDFATRSLGKNAILSSASIFWTNRLEIPYLEMYNQGAEIHIGRVESLDSMQALYPEIQSGAFQPESIVTKTVSFAGAKEAWLEESIKLVVTRSSLD</sequence>
<dbReference type="GO" id="GO:0046872">
    <property type="term" value="F:metal ion binding"/>
    <property type="evidence" value="ECO:0007669"/>
    <property type="project" value="UniProtKB-KW"/>
</dbReference>
<comment type="caution">
    <text evidence="5">The sequence shown here is derived from an EMBL/GenBank/DDBJ whole genome shotgun (WGS) entry which is preliminary data.</text>
</comment>
<dbReference type="InterPro" id="IPR013154">
    <property type="entry name" value="ADH-like_N"/>
</dbReference>
<evidence type="ECO:0000256" key="2">
    <source>
        <dbReference type="ARBA" id="ARBA00022723"/>
    </source>
</evidence>
<dbReference type="InterPro" id="IPR036291">
    <property type="entry name" value="NAD(P)-bd_dom_sf"/>
</dbReference>
<accession>A0A4Z0ZPA1</accession>
<keyword evidence="3" id="KW-0862">Zinc</keyword>
<evidence type="ECO:0000313" key="5">
    <source>
        <dbReference type="EMBL" id="TGL57766.1"/>
    </source>
</evidence>
<dbReference type="SUPFAM" id="SSF51735">
    <property type="entry name" value="NAD(P)-binding Rossmann-fold domains"/>
    <property type="match status" value="1"/>
</dbReference>
<feature type="domain" description="Alcohol dehydrogenase-like N-terminal" evidence="4">
    <location>
        <begin position="26"/>
        <end position="136"/>
    </location>
</feature>
<keyword evidence="2" id="KW-0479">Metal-binding</keyword>
<comment type="cofactor">
    <cofactor evidence="1">
        <name>Zn(2+)</name>
        <dbReference type="ChEBI" id="CHEBI:29105"/>
    </cofactor>
</comment>
<dbReference type="PANTHER" id="PTHR42813">
    <property type="entry name" value="ZINC-TYPE ALCOHOL DEHYDROGENASE-LIKE"/>
    <property type="match status" value="1"/>
</dbReference>
<protein>
    <submittedName>
        <fullName evidence="5">Alcohol dehydrogenase</fullName>
    </submittedName>
</protein>
<evidence type="ECO:0000256" key="1">
    <source>
        <dbReference type="ARBA" id="ARBA00001947"/>
    </source>
</evidence>
<dbReference type="Pfam" id="PF08240">
    <property type="entry name" value="ADH_N"/>
    <property type="match status" value="1"/>
</dbReference>
<dbReference type="AlphaFoldDB" id="A0A4Z0ZPA1"/>
<proteinExistence type="predicted"/>